<feature type="signal peptide" evidence="1">
    <location>
        <begin position="1"/>
        <end position="21"/>
    </location>
</feature>
<reference evidence="2 3" key="1">
    <citation type="submission" date="2015-09" db="EMBL/GenBank/DDBJ databases">
        <title>Sorangium comparison.</title>
        <authorList>
            <person name="Zaburannyi N."/>
            <person name="Bunk B."/>
            <person name="Overmann J."/>
            <person name="Mueller R."/>
        </authorList>
    </citation>
    <scope>NUCLEOTIDE SEQUENCE [LARGE SCALE GENOMIC DNA]</scope>
    <source>
        <strain evidence="2 3">So ce26</strain>
    </source>
</reference>
<sequence length="347" mass="36604">MNKLRTVAVLAALGLMSLAGACGPALEPGDDAAESVAGERLDVVEVDEAAGKLVVKFEKDGRTITYDMRLGPKMEIPPSAEELAANPELPSYQVDAQVRDANGQIFQMRMGGDSFIDSSWAMPHVEGFDEAGRVKDIQLMRAAVPAFRKLKVPESLDQLRLTGIDIGLGVEEVPEKPGLTNAAPADPTTIEGTLSPQVNVVSGGSSVVKWDYRIRNKSLAGGLGNHTGVNLRGWTASSIVFNADSCNHGSCASSGDMGTHCTMSGFRTDDGTHTRFFYSETSTSTGSSNGGCTTHYDWDSTSVNGGGHNCNDDAELQANAIYHDSAQSTTGGSCSALGFHNWSPGCH</sequence>
<evidence type="ECO:0000313" key="2">
    <source>
        <dbReference type="EMBL" id="AUX44443.1"/>
    </source>
</evidence>
<proteinExistence type="predicted"/>
<evidence type="ECO:0008006" key="4">
    <source>
        <dbReference type="Google" id="ProtNLM"/>
    </source>
</evidence>
<evidence type="ECO:0000313" key="3">
    <source>
        <dbReference type="Proteomes" id="UP000238348"/>
    </source>
</evidence>
<dbReference type="RefSeq" id="WP_104982967.1">
    <property type="nucleotide sequence ID" value="NZ_CP012673.1"/>
</dbReference>
<dbReference type="OrthoDB" id="6064541at2"/>
<keyword evidence="1" id="KW-0732">Signal</keyword>
<organism evidence="2 3">
    <name type="scientific">Sorangium cellulosum</name>
    <name type="common">Polyangium cellulosum</name>
    <dbReference type="NCBI Taxonomy" id="56"/>
    <lineage>
        <taxon>Bacteria</taxon>
        <taxon>Pseudomonadati</taxon>
        <taxon>Myxococcota</taxon>
        <taxon>Polyangia</taxon>
        <taxon>Polyangiales</taxon>
        <taxon>Polyangiaceae</taxon>
        <taxon>Sorangium</taxon>
    </lineage>
</organism>
<name>A0A2L0EYS5_SORCE</name>
<gene>
    <name evidence="2" type="ORF">SOCE26_059070</name>
</gene>
<dbReference type="EMBL" id="CP012673">
    <property type="protein sequence ID" value="AUX44443.1"/>
    <property type="molecule type" value="Genomic_DNA"/>
</dbReference>
<evidence type="ECO:0000256" key="1">
    <source>
        <dbReference type="SAM" id="SignalP"/>
    </source>
</evidence>
<dbReference type="AlphaFoldDB" id="A0A2L0EYS5"/>
<dbReference type="PROSITE" id="PS51257">
    <property type="entry name" value="PROKAR_LIPOPROTEIN"/>
    <property type="match status" value="1"/>
</dbReference>
<dbReference type="Proteomes" id="UP000238348">
    <property type="component" value="Chromosome"/>
</dbReference>
<feature type="chain" id="PRO_5014798130" description="Secreted protein" evidence="1">
    <location>
        <begin position="22"/>
        <end position="347"/>
    </location>
</feature>
<protein>
    <recommendedName>
        <fullName evidence="4">Secreted protein</fullName>
    </recommendedName>
</protein>
<accession>A0A2L0EYS5</accession>